<protein>
    <recommendedName>
        <fullName evidence="9">CAP-Gly domain-containing protein</fullName>
    </recommendedName>
</protein>
<keyword evidence="2" id="KW-0963">Cytoplasm</keyword>
<feature type="region of interest" description="Disordered" evidence="8">
    <location>
        <begin position="688"/>
        <end position="717"/>
    </location>
</feature>
<dbReference type="GO" id="GO:0005874">
    <property type="term" value="C:microtubule"/>
    <property type="evidence" value="ECO:0007669"/>
    <property type="project" value="UniProtKB-KW"/>
</dbReference>
<feature type="coiled-coil region" evidence="7">
    <location>
        <begin position="511"/>
        <end position="682"/>
    </location>
</feature>
<dbReference type="InterPro" id="IPR032108">
    <property type="entry name" value="CLIP1_ZNF"/>
</dbReference>
<evidence type="ECO:0000256" key="8">
    <source>
        <dbReference type="SAM" id="MobiDB-lite"/>
    </source>
</evidence>
<keyword evidence="5 7" id="KW-0175">Coiled coil</keyword>
<dbReference type="SUPFAM" id="SSF74924">
    <property type="entry name" value="Cap-Gly domain"/>
    <property type="match status" value="1"/>
</dbReference>
<feature type="coiled-coil region" evidence="7">
    <location>
        <begin position="247"/>
        <end position="327"/>
    </location>
</feature>
<evidence type="ECO:0000256" key="6">
    <source>
        <dbReference type="ARBA" id="ARBA00023212"/>
    </source>
</evidence>
<keyword evidence="4" id="KW-0677">Repeat</keyword>
<dbReference type="AlphaFoldDB" id="A0A8H7QXF4"/>
<dbReference type="InterPro" id="IPR000938">
    <property type="entry name" value="CAP-Gly_domain"/>
</dbReference>
<feature type="domain" description="CAP-Gly" evidence="9">
    <location>
        <begin position="49"/>
        <end position="92"/>
    </location>
</feature>
<name>A0A8H7QXF4_9FUNG</name>
<feature type="compositionally biased region" description="Low complexity" evidence="8">
    <location>
        <begin position="161"/>
        <end position="179"/>
    </location>
</feature>
<comment type="caution">
    <text evidence="10">The sequence shown here is derived from an EMBL/GenBank/DDBJ whole genome shotgun (WGS) entry which is preliminary data.</text>
</comment>
<feature type="region of interest" description="Disordered" evidence="8">
    <location>
        <begin position="102"/>
        <end position="239"/>
    </location>
</feature>
<evidence type="ECO:0000313" key="10">
    <source>
        <dbReference type="EMBL" id="KAG2200554.1"/>
    </source>
</evidence>
<feature type="compositionally biased region" description="Low complexity" evidence="8">
    <location>
        <begin position="701"/>
        <end position="714"/>
    </location>
</feature>
<reference evidence="10" key="1">
    <citation type="submission" date="2020-12" db="EMBL/GenBank/DDBJ databases">
        <title>Metabolic potential, ecology and presence of endohyphal bacteria is reflected in genomic diversity of Mucoromycotina.</title>
        <authorList>
            <person name="Muszewska A."/>
            <person name="Okrasinska A."/>
            <person name="Steczkiewicz K."/>
            <person name="Drgas O."/>
            <person name="Orlowska M."/>
            <person name="Perlinska-Lenart U."/>
            <person name="Aleksandrzak-Piekarczyk T."/>
            <person name="Szatraj K."/>
            <person name="Zielenkiewicz U."/>
            <person name="Pilsyk S."/>
            <person name="Malc E."/>
            <person name="Mieczkowski P."/>
            <person name="Kruszewska J.S."/>
            <person name="Biernat P."/>
            <person name="Pawlowska J."/>
        </authorList>
    </citation>
    <scope>NUCLEOTIDE SEQUENCE</scope>
    <source>
        <strain evidence="10">WA0000017839</strain>
    </source>
</reference>
<dbReference type="SMART" id="SM01052">
    <property type="entry name" value="CAP_GLY"/>
    <property type="match status" value="1"/>
</dbReference>
<dbReference type="PROSITE" id="PS50245">
    <property type="entry name" value="CAP_GLY_2"/>
    <property type="match status" value="1"/>
</dbReference>
<feature type="compositionally biased region" description="Pro residues" evidence="8">
    <location>
        <begin position="200"/>
        <end position="233"/>
    </location>
</feature>
<dbReference type="Pfam" id="PF01302">
    <property type="entry name" value="CAP_GLY"/>
    <property type="match status" value="1"/>
</dbReference>
<keyword evidence="11" id="KW-1185">Reference proteome</keyword>
<comment type="subcellular location">
    <subcellularLocation>
        <location evidence="1">Cytoplasm</location>
        <location evidence="1">Cytoskeleton</location>
    </subcellularLocation>
</comment>
<feature type="compositionally biased region" description="Low complexity" evidence="8">
    <location>
        <begin position="111"/>
        <end position="120"/>
    </location>
</feature>
<dbReference type="Gene3D" id="2.30.30.190">
    <property type="entry name" value="CAP Gly-rich-like domain"/>
    <property type="match status" value="1"/>
</dbReference>
<evidence type="ECO:0000259" key="9">
    <source>
        <dbReference type="PROSITE" id="PS50245"/>
    </source>
</evidence>
<dbReference type="InterPro" id="IPR036859">
    <property type="entry name" value="CAP-Gly_dom_sf"/>
</dbReference>
<proteinExistence type="predicted"/>
<sequence>MSTKLKLPSIPVRTPKNRFQSDIEEANKIGQRVTIPSLDNCTGILRYVGEPDFKSGVWAGIELDKQGEGKNDGSVQGKRYFQCAPNTGIFIGVNKIIIHPPALPTMKKKPSPTSSTTRKSNLPLTRNPSHSTRILNSSSSSSTTTTSSQSTKMRAHGLRISSVPTTVSSSSAATTTAPAMTRKKSTPSPAMTTTTVPVIPHSPTPPPPLSVVQTPPPAQTPPPSVTPTPPPPAAAAATISTSTAAAVAAAEEKHQQETNQLYEMLEKVQRERDSFQQQMKSKETAWERLVSSKESLVIQVEERDATNRRLQSEWDALTTRMEGLEGELAERDATIAKFQRDEEKTSQDGRRIERLDHLVRELQAQVKGQMEEAVLKGREYQGSMDQVRKEVTASESLNAALEKECQELRLAGLEAMHAYEDSVHAITTKHAHQLEEKDAQIARLEYIIADLKHKQSTLFDDDELDIETRLKELSQSNSSSDQTHRLEEQLELTMAELDSERRTIATIVHECDGLKLELKAARQQCVTTEQKYGALQADFEKELADKKKLMEEADSAFERQAKAEDEHYQSKLSTMALEKEYNALLESHKQLESEYSKLMDEMMVLEKQDASPDAGIREKFQALENERDTLTKHLAEKSTQVKQLCKDLAELENLVENRVFGESELEEELELERKKVISLSRELNEVKSSHGRNSFKNMLISPTTTSTTSSPTPSHGNDDLSRYCEICERYGHDLLQCKNTTAATAAAAAAAKMVSFIDTHYAYINNLTNYFF</sequence>
<gene>
    <name evidence="10" type="ORF">INT47_012340</name>
</gene>
<keyword evidence="6" id="KW-0206">Cytoskeleton</keyword>
<dbReference type="Proteomes" id="UP000603453">
    <property type="component" value="Unassembled WGS sequence"/>
</dbReference>
<keyword evidence="3" id="KW-0493">Microtubule</keyword>
<evidence type="ECO:0000256" key="7">
    <source>
        <dbReference type="SAM" id="Coils"/>
    </source>
</evidence>
<dbReference type="Pfam" id="PF16641">
    <property type="entry name" value="CLIP1_ZNF"/>
    <property type="match status" value="1"/>
</dbReference>
<dbReference type="PANTHER" id="PTHR18916:SF93">
    <property type="entry name" value="RESTIN HOMOLOG"/>
    <property type="match status" value="1"/>
</dbReference>
<evidence type="ECO:0000256" key="3">
    <source>
        <dbReference type="ARBA" id="ARBA00022701"/>
    </source>
</evidence>
<evidence type="ECO:0000256" key="5">
    <source>
        <dbReference type="ARBA" id="ARBA00023054"/>
    </source>
</evidence>
<dbReference type="PANTHER" id="PTHR18916">
    <property type="entry name" value="DYNACTIN 1-RELATED MICROTUBULE-BINDING"/>
    <property type="match status" value="1"/>
</dbReference>
<evidence type="ECO:0000256" key="1">
    <source>
        <dbReference type="ARBA" id="ARBA00004245"/>
    </source>
</evidence>
<dbReference type="PROSITE" id="PS00845">
    <property type="entry name" value="CAP_GLY_1"/>
    <property type="match status" value="1"/>
</dbReference>
<feature type="compositionally biased region" description="Polar residues" evidence="8">
    <location>
        <begin position="122"/>
        <end position="136"/>
    </location>
</feature>
<dbReference type="OrthoDB" id="2130750at2759"/>
<evidence type="ECO:0000313" key="11">
    <source>
        <dbReference type="Proteomes" id="UP000603453"/>
    </source>
</evidence>
<organism evidence="10 11">
    <name type="scientific">Mucor saturninus</name>
    <dbReference type="NCBI Taxonomy" id="64648"/>
    <lineage>
        <taxon>Eukaryota</taxon>
        <taxon>Fungi</taxon>
        <taxon>Fungi incertae sedis</taxon>
        <taxon>Mucoromycota</taxon>
        <taxon>Mucoromycotina</taxon>
        <taxon>Mucoromycetes</taxon>
        <taxon>Mucorales</taxon>
        <taxon>Mucorineae</taxon>
        <taxon>Mucoraceae</taxon>
        <taxon>Mucor</taxon>
    </lineage>
</organism>
<evidence type="ECO:0000256" key="2">
    <source>
        <dbReference type="ARBA" id="ARBA00022490"/>
    </source>
</evidence>
<accession>A0A8H7QXF4</accession>
<dbReference type="EMBL" id="JAEPRD010000082">
    <property type="protein sequence ID" value="KAG2200554.1"/>
    <property type="molecule type" value="Genomic_DNA"/>
</dbReference>
<feature type="coiled-coil region" evidence="7">
    <location>
        <begin position="352"/>
        <end position="454"/>
    </location>
</feature>
<feature type="compositionally biased region" description="Low complexity" evidence="8">
    <location>
        <begin position="137"/>
        <end position="151"/>
    </location>
</feature>
<evidence type="ECO:0000256" key="4">
    <source>
        <dbReference type="ARBA" id="ARBA00022737"/>
    </source>
</evidence>